<accession>B5MAA8</accession>
<reference evidence="2" key="2">
    <citation type="submission" date="2008-08" db="EMBL/GenBank/DDBJ databases">
        <title>Analysis of genes encoding degradation of pyridine and pyridinols.</title>
        <authorList>
            <person name="Gasparaviciute R."/>
        </authorList>
    </citation>
    <scope>NUCLEOTIDE SEQUENCE</scope>
    <source>
        <strain evidence="2">PY11</strain>
    </source>
</reference>
<organism evidence="2">
    <name type="scientific">Rhodococcus sp. PY11</name>
    <dbReference type="NCBI Taxonomy" id="551544"/>
    <lineage>
        <taxon>Bacteria</taxon>
        <taxon>Bacillati</taxon>
        <taxon>Actinomycetota</taxon>
        <taxon>Actinomycetes</taxon>
        <taxon>Mycobacteriales</taxon>
        <taxon>Nocardiaceae</taxon>
        <taxon>Rhodococcus</taxon>
    </lineage>
</organism>
<name>B5MAA8_9NOCA</name>
<reference evidence="2" key="1">
    <citation type="submission" date="2008-04" db="EMBL/GenBank/DDBJ databases">
        <title>Cloning and characterization of genes for the degradation of 2-hydroxypyridine of Rhodococcus sp. strain PY11.</title>
        <authorList>
            <person name="Gasparaviciute R."/>
            <person name="Rutkiene R."/>
            <person name="Casaite V."/>
            <person name="Meskiene R."/>
            <person name="Kutanovas S."/>
            <person name="Meskys R."/>
        </authorList>
    </citation>
    <scope>NUCLEOTIDE SEQUENCE</scope>
    <source>
        <strain evidence="2">PY11</strain>
    </source>
</reference>
<sequence>MESTKQYRYVTLQGPNRRHTRNGRALRHERPEAMANPNRLTAQQCVDLLKEETGDEIKPVTFHAYVHRGHAPKPVEKIGNTPLWKRSEIVEWARNRPGRGARTDLRKPRRRTTSADTAE</sequence>
<feature type="region of interest" description="Disordered" evidence="1">
    <location>
        <begin position="94"/>
        <end position="119"/>
    </location>
</feature>
<proteinExistence type="predicted"/>
<dbReference type="EMBL" id="FM202432">
    <property type="protein sequence ID" value="CAR47836.1"/>
    <property type="molecule type" value="Genomic_DNA"/>
</dbReference>
<dbReference type="AlphaFoldDB" id="B5MAA8"/>
<evidence type="ECO:0000313" key="2">
    <source>
        <dbReference type="EMBL" id="CAR47836.1"/>
    </source>
</evidence>
<evidence type="ECO:0000256" key="1">
    <source>
        <dbReference type="SAM" id="MobiDB-lite"/>
    </source>
</evidence>
<protein>
    <submittedName>
        <fullName evidence="2">Uncharacterized protein</fullName>
    </submittedName>
</protein>